<dbReference type="RefSeq" id="WP_380824397.1">
    <property type="nucleotide sequence ID" value="NZ_JBHTCG010000002.1"/>
</dbReference>
<evidence type="ECO:0000313" key="2">
    <source>
        <dbReference type="Proteomes" id="UP001596496"/>
    </source>
</evidence>
<dbReference type="EMBL" id="JBHTCG010000002">
    <property type="protein sequence ID" value="MFC7381470.1"/>
    <property type="molecule type" value="Genomic_DNA"/>
</dbReference>
<sequence length="445" mass="48687">MKAVFRMPGRQTLLRVLLSKRHQETHRAFCLEYEKVARGIDRRLIGSAPSREAFGRWLKGHLKTKPQADHCRVLERMFPGHTVAELLAPYDPEGKGSGVAPTRPDPREAATNRREVFHLGATTMALGLTETLSRTPDLFEQVLDASSVSEARVLYLENEADRLGRNVPPPTVLPEALLHLASVRELLTQRHPAAAQRRLTRVGAKLAIVVGEIMFCANHFPLARRWYTTATRAADEAGDRYLADLALSSTSLIPTYAADPHATLAMVVPRLEHSVTATPAIAWMWGLAALAHASLGDRPAFERAINRSGYTLDRCADDLLQPGVLSFQRERQLFYEARGRADLGDLGGTAEAMTRALARYEAKDSNDPALVRLAYACALAKAGEIEEACHFATAAVRDAHTGPSITVVVRAHDFDDLLADSGSATADWREALSGLRAPDPTSLVS</sequence>
<gene>
    <name evidence="1" type="ORF">ACFQSB_04565</name>
</gene>
<evidence type="ECO:0000313" key="1">
    <source>
        <dbReference type="EMBL" id="MFC7381470.1"/>
    </source>
</evidence>
<keyword evidence="2" id="KW-1185">Reference proteome</keyword>
<name>A0ABW2NZ56_9ACTN</name>
<dbReference type="Proteomes" id="UP001596496">
    <property type="component" value="Unassembled WGS sequence"/>
</dbReference>
<comment type="caution">
    <text evidence="1">The sequence shown here is derived from an EMBL/GenBank/DDBJ whole genome shotgun (WGS) entry which is preliminary data.</text>
</comment>
<reference evidence="2" key="1">
    <citation type="journal article" date="2019" name="Int. J. Syst. Evol. Microbiol.">
        <title>The Global Catalogue of Microorganisms (GCM) 10K type strain sequencing project: providing services to taxonomists for standard genome sequencing and annotation.</title>
        <authorList>
            <consortium name="The Broad Institute Genomics Platform"/>
            <consortium name="The Broad Institute Genome Sequencing Center for Infectious Disease"/>
            <person name="Wu L."/>
            <person name="Ma J."/>
        </authorList>
    </citation>
    <scope>NUCLEOTIDE SEQUENCE [LARGE SCALE GENOMIC DNA]</scope>
    <source>
        <strain evidence="2">CECT 7649</strain>
    </source>
</reference>
<organism evidence="1 2">
    <name type="scientific">Sphaerisporangium rhizosphaerae</name>
    <dbReference type="NCBI Taxonomy" id="2269375"/>
    <lineage>
        <taxon>Bacteria</taxon>
        <taxon>Bacillati</taxon>
        <taxon>Actinomycetota</taxon>
        <taxon>Actinomycetes</taxon>
        <taxon>Streptosporangiales</taxon>
        <taxon>Streptosporangiaceae</taxon>
        <taxon>Sphaerisporangium</taxon>
    </lineage>
</organism>
<proteinExistence type="predicted"/>
<accession>A0ABW2NZ56</accession>
<evidence type="ECO:0008006" key="3">
    <source>
        <dbReference type="Google" id="ProtNLM"/>
    </source>
</evidence>
<protein>
    <recommendedName>
        <fullName evidence="3">XRE family transcriptional regulator</fullName>
    </recommendedName>
</protein>